<gene>
    <name evidence="1" type="ORF">MEUPH1_LOCUS5669</name>
</gene>
<comment type="caution">
    <text evidence="1">The sequence shown here is derived from an EMBL/GenBank/DDBJ whole genome shotgun (WGS) entry which is preliminary data.</text>
</comment>
<reference evidence="1 2" key="1">
    <citation type="submission" date="2023-01" db="EMBL/GenBank/DDBJ databases">
        <authorList>
            <person name="Whitehead M."/>
        </authorList>
    </citation>
    <scope>NUCLEOTIDE SEQUENCE [LARGE SCALE GENOMIC DNA]</scope>
</reference>
<keyword evidence="2" id="KW-1185">Reference proteome</keyword>
<name>A0AAV0VY21_9HEMI</name>
<protein>
    <submittedName>
        <fullName evidence="1">Uncharacterized protein</fullName>
    </submittedName>
</protein>
<evidence type="ECO:0000313" key="2">
    <source>
        <dbReference type="Proteomes" id="UP001160148"/>
    </source>
</evidence>
<dbReference type="AlphaFoldDB" id="A0AAV0VY21"/>
<accession>A0AAV0VY21</accession>
<dbReference type="Proteomes" id="UP001160148">
    <property type="component" value="Unassembled WGS sequence"/>
</dbReference>
<sequence length="109" mass="12619">MENGTLQTQPTTPAQRRSLYACVQSRLPKRANFGIKPSVMHLRYKFNIILLCYDDLSIAVGTMLMMTIQLDGLQNRFHCSKQSQCLSNKNVQPRTGYCRNNNREWYTTV</sequence>
<dbReference type="EMBL" id="CARXXK010000001">
    <property type="protein sequence ID" value="CAI6349064.1"/>
    <property type="molecule type" value="Genomic_DNA"/>
</dbReference>
<evidence type="ECO:0000313" key="1">
    <source>
        <dbReference type="EMBL" id="CAI6349064.1"/>
    </source>
</evidence>
<organism evidence="1 2">
    <name type="scientific">Macrosiphum euphorbiae</name>
    <name type="common">potato aphid</name>
    <dbReference type="NCBI Taxonomy" id="13131"/>
    <lineage>
        <taxon>Eukaryota</taxon>
        <taxon>Metazoa</taxon>
        <taxon>Ecdysozoa</taxon>
        <taxon>Arthropoda</taxon>
        <taxon>Hexapoda</taxon>
        <taxon>Insecta</taxon>
        <taxon>Pterygota</taxon>
        <taxon>Neoptera</taxon>
        <taxon>Paraneoptera</taxon>
        <taxon>Hemiptera</taxon>
        <taxon>Sternorrhyncha</taxon>
        <taxon>Aphidomorpha</taxon>
        <taxon>Aphidoidea</taxon>
        <taxon>Aphididae</taxon>
        <taxon>Macrosiphini</taxon>
        <taxon>Macrosiphum</taxon>
    </lineage>
</organism>
<proteinExistence type="predicted"/>